<evidence type="ECO:0000313" key="3">
    <source>
        <dbReference type="Proteomes" id="UP000318017"/>
    </source>
</evidence>
<proteinExistence type="predicted"/>
<dbReference type="AlphaFoldDB" id="A0A518GHC3"/>
<evidence type="ECO:0000259" key="1">
    <source>
        <dbReference type="Pfam" id="PF07596"/>
    </source>
</evidence>
<reference evidence="2 3" key="1">
    <citation type="submission" date="2019-02" db="EMBL/GenBank/DDBJ databases">
        <title>Deep-cultivation of Planctomycetes and their phenomic and genomic characterization uncovers novel biology.</title>
        <authorList>
            <person name="Wiegand S."/>
            <person name="Jogler M."/>
            <person name="Boedeker C."/>
            <person name="Pinto D."/>
            <person name="Vollmers J."/>
            <person name="Rivas-Marin E."/>
            <person name="Kohn T."/>
            <person name="Peeters S.H."/>
            <person name="Heuer A."/>
            <person name="Rast P."/>
            <person name="Oberbeckmann S."/>
            <person name="Bunk B."/>
            <person name="Jeske O."/>
            <person name="Meyerdierks A."/>
            <person name="Storesund J.E."/>
            <person name="Kallscheuer N."/>
            <person name="Luecker S."/>
            <person name="Lage O.M."/>
            <person name="Pohl T."/>
            <person name="Merkel B.J."/>
            <person name="Hornburger P."/>
            <person name="Mueller R.-W."/>
            <person name="Bruemmer F."/>
            <person name="Labrenz M."/>
            <person name="Spormann A.M."/>
            <person name="Op den Camp H."/>
            <person name="Overmann J."/>
            <person name="Amann R."/>
            <person name="Jetten M.S.M."/>
            <person name="Mascher T."/>
            <person name="Medema M.H."/>
            <person name="Devos D.P."/>
            <person name="Kaster A.-K."/>
            <person name="Ovreas L."/>
            <person name="Rohde M."/>
            <person name="Galperin M.Y."/>
            <person name="Jogler C."/>
        </authorList>
    </citation>
    <scope>NUCLEOTIDE SEQUENCE [LARGE SCALE GENOMIC DNA]</scope>
    <source>
        <strain evidence="2 3">Q31a</strain>
    </source>
</reference>
<gene>
    <name evidence="2" type="ORF">Q31a_63820</name>
</gene>
<feature type="domain" description="DUF1559" evidence="1">
    <location>
        <begin position="35"/>
        <end position="306"/>
    </location>
</feature>
<dbReference type="KEGG" id="ahel:Q31a_63820"/>
<dbReference type="Pfam" id="PF07596">
    <property type="entry name" value="SBP_bac_10"/>
    <property type="match status" value="1"/>
</dbReference>
<dbReference type="Gene3D" id="3.30.700.10">
    <property type="entry name" value="Glycoprotein, Type 4 Pilin"/>
    <property type="match status" value="1"/>
</dbReference>
<dbReference type="InterPro" id="IPR011453">
    <property type="entry name" value="DUF1559"/>
</dbReference>
<dbReference type="InterPro" id="IPR045584">
    <property type="entry name" value="Pilin-like"/>
</dbReference>
<keyword evidence="3" id="KW-1185">Reference proteome</keyword>
<evidence type="ECO:0000313" key="2">
    <source>
        <dbReference type="EMBL" id="QDV27989.1"/>
    </source>
</evidence>
<dbReference type="EMBL" id="CP036298">
    <property type="protein sequence ID" value="QDV27989.1"/>
    <property type="molecule type" value="Genomic_DNA"/>
</dbReference>
<dbReference type="PANTHER" id="PTHR30093">
    <property type="entry name" value="GENERAL SECRETION PATHWAY PROTEIN G"/>
    <property type="match status" value="1"/>
</dbReference>
<accession>A0A518GHC3</accession>
<dbReference type="NCBIfam" id="TIGR02532">
    <property type="entry name" value="IV_pilin_GFxxxE"/>
    <property type="match status" value="1"/>
</dbReference>
<dbReference type="Pfam" id="PF07963">
    <property type="entry name" value="N_methyl"/>
    <property type="match status" value="1"/>
</dbReference>
<dbReference type="InterPro" id="IPR012902">
    <property type="entry name" value="N_methyl_site"/>
</dbReference>
<protein>
    <recommendedName>
        <fullName evidence="1">DUF1559 domain-containing protein</fullName>
    </recommendedName>
</protein>
<name>A0A518GHC3_9BACT</name>
<dbReference type="RefSeq" id="WP_197355905.1">
    <property type="nucleotide sequence ID" value="NZ_CP036298.1"/>
</dbReference>
<sequence>MRLSLRKRAAFTLVELLVVIAIIGILVGLLLPAVQAAREAARRMQCSNNVRQIGLACHNYHSALRTFPPGRLVYNGWKSDGNPTKVVTGFLAMVLPYLEGSNLFNTYDQKFGFDDVINQPAVNVRVAAFRCPSSPADEVSPIYSGWNMGWTNDMNALTGLTGEVSDYQGVRGLHHLQGTPGSGQVHVWDGDCGILNESATRIGHITDGTSNTILLFENAGKPDHWRLGKKQPAVTHAQFYSHGPWAGNNGVGVYNWSEDGTVKGCDTCNRFINVDNELSPYSFHTGIVVIVLADGSTQTLSDSVDSQVFVNLCKKQDGNVVGEY</sequence>
<organism evidence="2 3">
    <name type="scientific">Aureliella helgolandensis</name>
    <dbReference type="NCBI Taxonomy" id="2527968"/>
    <lineage>
        <taxon>Bacteria</taxon>
        <taxon>Pseudomonadati</taxon>
        <taxon>Planctomycetota</taxon>
        <taxon>Planctomycetia</taxon>
        <taxon>Pirellulales</taxon>
        <taxon>Pirellulaceae</taxon>
        <taxon>Aureliella</taxon>
    </lineage>
</organism>
<dbReference type="PANTHER" id="PTHR30093:SF2">
    <property type="entry name" value="TYPE II SECRETION SYSTEM PROTEIN H"/>
    <property type="match status" value="1"/>
</dbReference>
<dbReference type="Proteomes" id="UP000318017">
    <property type="component" value="Chromosome"/>
</dbReference>
<dbReference type="SUPFAM" id="SSF54523">
    <property type="entry name" value="Pili subunits"/>
    <property type="match status" value="1"/>
</dbReference>